<dbReference type="EMBL" id="JAPDDT010000006">
    <property type="protein sequence ID" value="MCW1924029.1"/>
    <property type="molecule type" value="Genomic_DNA"/>
</dbReference>
<comment type="caution">
    <text evidence="1">The sequence shown here is derived from an EMBL/GenBank/DDBJ whole genome shotgun (WGS) entry which is preliminary data.</text>
</comment>
<organism evidence="1 2">
    <name type="scientific">Luteolibacter arcticus</name>
    <dbReference type="NCBI Taxonomy" id="1581411"/>
    <lineage>
        <taxon>Bacteria</taxon>
        <taxon>Pseudomonadati</taxon>
        <taxon>Verrucomicrobiota</taxon>
        <taxon>Verrucomicrobiia</taxon>
        <taxon>Verrucomicrobiales</taxon>
        <taxon>Verrucomicrobiaceae</taxon>
        <taxon>Luteolibacter</taxon>
    </lineage>
</organism>
<gene>
    <name evidence="1" type="ORF">OKA05_15785</name>
</gene>
<accession>A0ABT3GKI3</accession>
<dbReference type="Proteomes" id="UP001320876">
    <property type="component" value="Unassembled WGS sequence"/>
</dbReference>
<protein>
    <recommendedName>
        <fullName evidence="3">LysR substrate-binding domain-containing protein</fullName>
    </recommendedName>
</protein>
<evidence type="ECO:0000313" key="1">
    <source>
        <dbReference type="EMBL" id="MCW1924029.1"/>
    </source>
</evidence>
<reference evidence="1 2" key="1">
    <citation type="submission" date="2022-10" db="EMBL/GenBank/DDBJ databases">
        <title>Luteolibacter arcticus strain CCTCC AB 2014275, whole genome shotgun sequencing project.</title>
        <authorList>
            <person name="Zhao G."/>
            <person name="Shen L."/>
        </authorList>
    </citation>
    <scope>NUCLEOTIDE SEQUENCE [LARGE SCALE GENOMIC DNA]</scope>
    <source>
        <strain evidence="1 2">CCTCC AB 2014275</strain>
    </source>
</reference>
<proteinExistence type="predicted"/>
<name>A0ABT3GKI3_9BACT</name>
<keyword evidence="2" id="KW-1185">Reference proteome</keyword>
<evidence type="ECO:0008006" key="3">
    <source>
        <dbReference type="Google" id="ProtNLM"/>
    </source>
</evidence>
<evidence type="ECO:0000313" key="2">
    <source>
        <dbReference type="Proteomes" id="UP001320876"/>
    </source>
</evidence>
<sequence>MLLSWRPKDLPVHVVYAGHRLLPTRARAFVDFAVEFMKQELAAGG</sequence>
<dbReference type="Gene3D" id="3.40.190.290">
    <property type="match status" value="1"/>
</dbReference>